<keyword evidence="3" id="KW-1185">Reference proteome</keyword>
<organism evidence="2 3">
    <name type="scientific">Aspergillus homomorphus (strain CBS 101889)</name>
    <dbReference type="NCBI Taxonomy" id="1450537"/>
    <lineage>
        <taxon>Eukaryota</taxon>
        <taxon>Fungi</taxon>
        <taxon>Dikarya</taxon>
        <taxon>Ascomycota</taxon>
        <taxon>Pezizomycotina</taxon>
        <taxon>Eurotiomycetes</taxon>
        <taxon>Eurotiomycetidae</taxon>
        <taxon>Eurotiales</taxon>
        <taxon>Aspergillaceae</taxon>
        <taxon>Aspergillus</taxon>
        <taxon>Aspergillus subgen. Circumdati</taxon>
    </lineage>
</organism>
<accession>A0A395HJZ6</accession>
<feature type="region of interest" description="Disordered" evidence="1">
    <location>
        <begin position="1"/>
        <end position="22"/>
    </location>
</feature>
<gene>
    <name evidence="2" type="ORF">BO97DRAFT_231204</name>
</gene>
<dbReference type="STRING" id="1450537.A0A395HJZ6"/>
<name>A0A395HJZ6_ASPHC</name>
<dbReference type="Proteomes" id="UP000248961">
    <property type="component" value="Unassembled WGS sequence"/>
</dbReference>
<dbReference type="EMBL" id="KZ824323">
    <property type="protein sequence ID" value="RAL07839.1"/>
    <property type="molecule type" value="Genomic_DNA"/>
</dbReference>
<reference evidence="2 3" key="1">
    <citation type="submission" date="2018-02" db="EMBL/GenBank/DDBJ databases">
        <title>The genomes of Aspergillus section Nigri reveals drivers in fungal speciation.</title>
        <authorList>
            <consortium name="DOE Joint Genome Institute"/>
            <person name="Vesth T.C."/>
            <person name="Nybo J."/>
            <person name="Theobald S."/>
            <person name="Brandl J."/>
            <person name="Frisvad J.C."/>
            <person name="Nielsen K.F."/>
            <person name="Lyhne E.K."/>
            <person name="Kogle M.E."/>
            <person name="Kuo A."/>
            <person name="Riley R."/>
            <person name="Clum A."/>
            <person name="Nolan M."/>
            <person name="Lipzen A."/>
            <person name="Salamov A."/>
            <person name="Henrissat B."/>
            <person name="Wiebenga A."/>
            <person name="De vries R.P."/>
            <person name="Grigoriev I.V."/>
            <person name="Mortensen U.H."/>
            <person name="Andersen M.R."/>
            <person name="Baker S.E."/>
        </authorList>
    </citation>
    <scope>NUCLEOTIDE SEQUENCE [LARGE SCALE GENOMIC DNA]</scope>
    <source>
        <strain evidence="2 3">CBS 101889</strain>
    </source>
</reference>
<dbReference type="VEuPathDB" id="FungiDB:BO97DRAFT_231204"/>
<protein>
    <submittedName>
        <fullName evidence="2">Uncharacterized protein</fullName>
    </submittedName>
</protein>
<evidence type="ECO:0000313" key="3">
    <source>
        <dbReference type="Proteomes" id="UP000248961"/>
    </source>
</evidence>
<dbReference type="RefSeq" id="XP_025546993.1">
    <property type="nucleotide sequence ID" value="XM_025690729.1"/>
</dbReference>
<evidence type="ECO:0000256" key="1">
    <source>
        <dbReference type="SAM" id="MobiDB-lite"/>
    </source>
</evidence>
<sequence length="300" mass="33091">MAPAAREWPELAARGGTWPGDHPQDRAMNILHDNRNLLEHAKAHSKSIATPVRDHLTHVGAFLAELLKHPPGADWWASHEALHREVRDLRANMNQHFKTLEISTKGLPSITSWAAAARKAPPPTSASISHATNSTEPASPPELRDADKVIVKLGSPAMVKRYRGYKPERILHDTEQARRRLAMAEGSLPLAGVKFCAARQLMSGDLSLTLRSAAEAEVARRHPAWAKALDRDAVIRRPTYGVVVHGVPRGSADLAHDQEVIIDRLVTQNSHCWGEKAEIDRVNWLAGEPTRTRGRATGLR</sequence>
<dbReference type="GeneID" id="37195018"/>
<evidence type="ECO:0000313" key="2">
    <source>
        <dbReference type="EMBL" id="RAL07839.1"/>
    </source>
</evidence>
<feature type="region of interest" description="Disordered" evidence="1">
    <location>
        <begin position="116"/>
        <end position="145"/>
    </location>
</feature>
<proteinExistence type="predicted"/>
<feature type="compositionally biased region" description="Polar residues" evidence="1">
    <location>
        <begin position="125"/>
        <end position="137"/>
    </location>
</feature>
<dbReference type="OrthoDB" id="4507328at2759"/>
<dbReference type="AlphaFoldDB" id="A0A395HJZ6"/>